<dbReference type="EMBL" id="BTRK01000002">
    <property type="protein sequence ID" value="GMR34424.1"/>
    <property type="molecule type" value="Genomic_DNA"/>
</dbReference>
<name>A0AAN4Z797_9BILA</name>
<feature type="region of interest" description="Disordered" evidence="1">
    <location>
        <begin position="1"/>
        <end position="21"/>
    </location>
</feature>
<keyword evidence="3" id="KW-1185">Reference proteome</keyword>
<comment type="caution">
    <text evidence="2">The sequence shown here is derived from an EMBL/GenBank/DDBJ whole genome shotgun (WGS) entry which is preliminary data.</text>
</comment>
<dbReference type="AlphaFoldDB" id="A0AAN4Z797"/>
<accession>A0AAN4Z797</accession>
<feature type="non-terminal residue" evidence="2">
    <location>
        <position position="1"/>
    </location>
</feature>
<reference evidence="3" key="1">
    <citation type="submission" date="2022-10" db="EMBL/GenBank/DDBJ databases">
        <title>Genome assembly of Pristionchus species.</title>
        <authorList>
            <person name="Yoshida K."/>
            <person name="Sommer R.J."/>
        </authorList>
    </citation>
    <scope>NUCLEOTIDE SEQUENCE [LARGE SCALE GENOMIC DNA]</scope>
    <source>
        <strain evidence="3">RS5460</strain>
    </source>
</reference>
<gene>
    <name evidence="2" type="ORF">PMAYCL1PPCAC_04619</name>
</gene>
<sequence length="162" mass="17262">VTSTSGRCPPLDVVTIDDDDDSAPAAAAAASPAAAADDDVVMAAADAAGVAPSLEQFREAIAQVARQLVNPALSMQDANDLLKALRFLRESEAVNGDWDPAGDALRTTLYVYLNGVCEAEDTQIWEAVDRLLRHVHSMRGWADYEVGSRKDDATMGFANNQI</sequence>
<dbReference type="Proteomes" id="UP001328107">
    <property type="component" value="Unassembled WGS sequence"/>
</dbReference>
<evidence type="ECO:0000256" key="1">
    <source>
        <dbReference type="SAM" id="MobiDB-lite"/>
    </source>
</evidence>
<evidence type="ECO:0000313" key="2">
    <source>
        <dbReference type="EMBL" id="GMR34424.1"/>
    </source>
</evidence>
<proteinExistence type="predicted"/>
<evidence type="ECO:0000313" key="3">
    <source>
        <dbReference type="Proteomes" id="UP001328107"/>
    </source>
</evidence>
<protein>
    <submittedName>
        <fullName evidence="2">Uncharacterized protein</fullName>
    </submittedName>
</protein>
<organism evidence="2 3">
    <name type="scientific">Pristionchus mayeri</name>
    <dbReference type="NCBI Taxonomy" id="1317129"/>
    <lineage>
        <taxon>Eukaryota</taxon>
        <taxon>Metazoa</taxon>
        <taxon>Ecdysozoa</taxon>
        <taxon>Nematoda</taxon>
        <taxon>Chromadorea</taxon>
        <taxon>Rhabditida</taxon>
        <taxon>Rhabditina</taxon>
        <taxon>Diplogasteromorpha</taxon>
        <taxon>Diplogasteroidea</taxon>
        <taxon>Neodiplogasteridae</taxon>
        <taxon>Pristionchus</taxon>
    </lineage>
</organism>